<feature type="region of interest" description="Disordered" evidence="1">
    <location>
        <begin position="99"/>
        <end position="142"/>
    </location>
</feature>
<evidence type="ECO:0000313" key="3">
    <source>
        <dbReference type="Proteomes" id="UP000683417"/>
    </source>
</evidence>
<dbReference type="EMBL" id="CAJHIT010000010">
    <property type="protein sequence ID" value="CAD6505886.1"/>
    <property type="molecule type" value="Genomic_DNA"/>
</dbReference>
<reference evidence="2" key="1">
    <citation type="submission" date="2020-10" db="EMBL/GenBank/DDBJ databases">
        <authorList>
            <person name="Muller C M."/>
        </authorList>
    </citation>
    <scope>NUCLEOTIDE SEQUENCE</scope>
    <source>
        <strain evidence="2">THUN-12</strain>
    </source>
</reference>
<comment type="caution">
    <text evidence="2">The sequence shown here is derived from an EMBL/GenBank/DDBJ whole genome shotgun (WGS) entry which is preliminary data.</text>
</comment>
<accession>A0A9W4DSM4</accession>
<dbReference type="AlphaFoldDB" id="A0A9W4DSM4"/>
<name>A0A9W4DSM4_BLUGR</name>
<organism evidence="2 3">
    <name type="scientific">Blumeria graminis f. sp. triticale</name>
    <dbReference type="NCBI Taxonomy" id="1689686"/>
    <lineage>
        <taxon>Eukaryota</taxon>
        <taxon>Fungi</taxon>
        <taxon>Dikarya</taxon>
        <taxon>Ascomycota</taxon>
        <taxon>Pezizomycotina</taxon>
        <taxon>Leotiomycetes</taxon>
        <taxon>Erysiphales</taxon>
        <taxon>Erysiphaceae</taxon>
        <taxon>Blumeria</taxon>
    </lineage>
</organism>
<evidence type="ECO:0000313" key="2">
    <source>
        <dbReference type="EMBL" id="CAD6505886.1"/>
    </source>
</evidence>
<evidence type="ECO:0000256" key="1">
    <source>
        <dbReference type="SAM" id="MobiDB-lite"/>
    </source>
</evidence>
<proteinExistence type="predicted"/>
<feature type="compositionally biased region" description="Polar residues" evidence="1">
    <location>
        <begin position="99"/>
        <end position="117"/>
    </location>
</feature>
<sequence length="200" mass="21173">MPPGRRKKPVAIALPAKTITHTAKRVRLKSSLTSAREEAILAASSESHHSPAESILIDTEDESMDSGSENDYLPDPLHMLEPATWAPNLQATRVLKKNSGTGLSSSIHASSKSQPIQTPKVDTKSTPSPTRESAPVIHQPSAATTNDIATSSLAWQNAGAQHLRALPPAIAADLKAIVKRSAARVIAGLPVFEQSTTVTN</sequence>
<protein>
    <submittedName>
        <fullName evidence="2">BgTH12-06818</fullName>
    </submittedName>
</protein>
<dbReference type="Proteomes" id="UP000683417">
    <property type="component" value="Unassembled WGS sequence"/>
</dbReference>
<gene>
    <name evidence="2" type="ORF">BGTH12_LOCUS7244</name>
</gene>